<dbReference type="Gene3D" id="1.10.443.10">
    <property type="entry name" value="Intergrase catalytic core"/>
    <property type="match status" value="1"/>
</dbReference>
<accession>A0ABV8YHZ9</accession>
<reference evidence="5" key="1">
    <citation type="journal article" date="2019" name="Int. J. Syst. Evol. Microbiol.">
        <title>The Global Catalogue of Microorganisms (GCM) 10K type strain sequencing project: providing services to taxonomists for standard genome sequencing and annotation.</title>
        <authorList>
            <consortium name="The Broad Institute Genomics Platform"/>
            <consortium name="The Broad Institute Genome Sequencing Center for Infectious Disease"/>
            <person name="Wu L."/>
            <person name="Ma J."/>
        </authorList>
    </citation>
    <scope>NUCLEOTIDE SEQUENCE [LARGE SCALE GENOMIC DNA]</scope>
    <source>
        <strain evidence="5">DT43</strain>
    </source>
</reference>
<protein>
    <submittedName>
        <fullName evidence="4">Tyrosine-type recombinase/integrase</fullName>
    </submittedName>
</protein>
<sequence>MLLERANKATEGERFTHDGTDYRRVITEADRKLLRHGDAVPTRVLEESSGQLIHIGTEEETAFWEWAAVETLRHSGVRVEELVELTHLSVRQYQRANGEVIALLVIAPSKTDRERVIPMSAELFHVVASIIRRHTRTGRPIPLVSRYDPHDKEWGAPMPFLFQRQNGTTPAVFSTAAIQEMINRRGQALAEVHHGFRGLKFTPHDFRRIFATELVNSGLPIHIGAALLGHLNIQTTRGYVAVFDEDVVRHYQEHLHRRREVRPEGEYRDTTDQEWDEFEEHFDRRKVELGSCGRPYGTPCQHEHACIRCPMLHINPKMLDRLEELEADLLARLRRAQDERWIGEVEGINLTLTFLRSKREETQRRARRPAVDLGIPKPRDTSSTPEAP</sequence>
<name>A0ABV8YHZ9_9ACTN</name>
<dbReference type="PANTHER" id="PTHR30349">
    <property type="entry name" value="PHAGE INTEGRASE-RELATED"/>
    <property type="match status" value="1"/>
</dbReference>
<proteinExistence type="predicted"/>
<feature type="region of interest" description="Disordered" evidence="2">
    <location>
        <begin position="359"/>
        <end position="388"/>
    </location>
</feature>
<gene>
    <name evidence="4" type="ORF">ACFPH6_04575</name>
</gene>
<organism evidence="4 5">
    <name type="scientific">Streptomyces xiangluensis</name>
    <dbReference type="NCBI Taxonomy" id="2665720"/>
    <lineage>
        <taxon>Bacteria</taxon>
        <taxon>Bacillati</taxon>
        <taxon>Actinomycetota</taxon>
        <taxon>Actinomycetes</taxon>
        <taxon>Kitasatosporales</taxon>
        <taxon>Streptomycetaceae</taxon>
        <taxon>Streptomyces</taxon>
    </lineage>
</organism>
<dbReference type="InterPro" id="IPR002104">
    <property type="entry name" value="Integrase_catalytic"/>
</dbReference>
<comment type="caution">
    <text evidence="4">The sequence shown here is derived from an EMBL/GenBank/DDBJ whole genome shotgun (WGS) entry which is preliminary data.</text>
</comment>
<dbReference type="PANTHER" id="PTHR30349:SF64">
    <property type="entry name" value="PROPHAGE INTEGRASE INTD-RELATED"/>
    <property type="match status" value="1"/>
</dbReference>
<dbReference type="SUPFAM" id="SSF56349">
    <property type="entry name" value="DNA breaking-rejoining enzymes"/>
    <property type="match status" value="1"/>
</dbReference>
<dbReference type="InterPro" id="IPR050090">
    <property type="entry name" value="Tyrosine_recombinase_XerCD"/>
</dbReference>
<feature type="domain" description="Tyr recombinase" evidence="3">
    <location>
        <begin position="39"/>
        <end position="252"/>
    </location>
</feature>
<evidence type="ECO:0000313" key="5">
    <source>
        <dbReference type="Proteomes" id="UP001596012"/>
    </source>
</evidence>
<dbReference type="Proteomes" id="UP001596012">
    <property type="component" value="Unassembled WGS sequence"/>
</dbReference>
<evidence type="ECO:0000256" key="1">
    <source>
        <dbReference type="ARBA" id="ARBA00023172"/>
    </source>
</evidence>
<evidence type="ECO:0000259" key="3">
    <source>
        <dbReference type="PROSITE" id="PS51898"/>
    </source>
</evidence>
<evidence type="ECO:0000256" key="2">
    <source>
        <dbReference type="SAM" id="MobiDB-lite"/>
    </source>
</evidence>
<keyword evidence="5" id="KW-1185">Reference proteome</keyword>
<dbReference type="RefSeq" id="WP_386337542.1">
    <property type="nucleotide sequence ID" value="NZ_JBHSFG010000009.1"/>
</dbReference>
<keyword evidence="1" id="KW-0233">DNA recombination</keyword>
<dbReference type="InterPro" id="IPR011010">
    <property type="entry name" value="DNA_brk_join_enz"/>
</dbReference>
<evidence type="ECO:0000313" key="4">
    <source>
        <dbReference type="EMBL" id="MFC4463850.1"/>
    </source>
</evidence>
<dbReference type="InterPro" id="IPR013762">
    <property type="entry name" value="Integrase-like_cat_sf"/>
</dbReference>
<dbReference type="Pfam" id="PF00589">
    <property type="entry name" value="Phage_integrase"/>
    <property type="match status" value="1"/>
</dbReference>
<dbReference type="CDD" id="cd00397">
    <property type="entry name" value="DNA_BRE_C"/>
    <property type="match status" value="1"/>
</dbReference>
<dbReference type="EMBL" id="JBHSFG010000009">
    <property type="protein sequence ID" value="MFC4463850.1"/>
    <property type="molecule type" value="Genomic_DNA"/>
</dbReference>
<dbReference type="PROSITE" id="PS51898">
    <property type="entry name" value="TYR_RECOMBINASE"/>
    <property type="match status" value="1"/>
</dbReference>